<evidence type="ECO:0000256" key="8">
    <source>
        <dbReference type="ARBA" id="ARBA00022824"/>
    </source>
</evidence>
<dbReference type="FunFam" id="3.40.30.10:FF:000017">
    <property type="entry name" value="Protein disulfide-isomerase A4"/>
    <property type="match status" value="1"/>
</dbReference>
<evidence type="ECO:0000313" key="18">
    <source>
        <dbReference type="EMBL" id="KAB8343198.1"/>
    </source>
</evidence>
<evidence type="ECO:0000259" key="17">
    <source>
        <dbReference type="PROSITE" id="PS51352"/>
    </source>
</evidence>
<dbReference type="PROSITE" id="PS51352">
    <property type="entry name" value="THIOREDOXIN_2"/>
    <property type="match status" value="2"/>
</dbReference>
<keyword evidence="7" id="KW-0677">Repeat</keyword>
<dbReference type="CDD" id="cd02961">
    <property type="entry name" value="PDI_a_family"/>
    <property type="match status" value="1"/>
</dbReference>
<dbReference type="PRINTS" id="PR00421">
    <property type="entry name" value="THIOREDOXIN"/>
</dbReference>
<dbReference type="Proteomes" id="UP000327013">
    <property type="component" value="Unassembled WGS sequence"/>
</dbReference>
<keyword evidence="10 15" id="KW-0413">Isomerase</keyword>
<dbReference type="CDD" id="cd02995">
    <property type="entry name" value="PDI_a_PDI_a'_C"/>
    <property type="match status" value="1"/>
</dbReference>
<dbReference type="AlphaFoldDB" id="A0A5N6KT90"/>
<feature type="compositionally biased region" description="Low complexity" evidence="16">
    <location>
        <begin position="533"/>
        <end position="547"/>
    </location>
</feature>
<dbReference type="NCBIfam" id="TIGR01126">
    <property type="entry name" value="pdi_dom"/>
    <property type="match status" value="2"/>
</dbReference>
<comment type="caution">
    <text evidence="18">The sequence shown here is derived from an EMBL/GenBank/DDBJ whole genome shotgun (WGS) entry which is preliminary data.</text>
</comment>
<dbReference type="GO" id="GO:0003756">
    <property type="term" value="F:protein disulfide isomerase activity"/>
    <property type="evidence" value="ECO:0007669"/>
    <property type="project" value="UniProtKB-EC"/>
</dbReference>
<dbReference type="CDD" id="cd02981">
    <property type="entry name" value="PDI_b_family"/>
    <property type="match status" value="1"/>
</dbReference>
<dbReference type="InterPro" id="IPR017937">
    <property type="entry name" value="Thioredoxin_CS"/>
</dbReference>
<dbReference type="GO" id="GO:0005788">
    <property type="term" value="C:endoplasmic reticulum lumen"/>
    <property type="evidence" value="ECO:0007669"/>
    <property type="project" value="UniProtKB-SubCell"/>
</dbReference>
<proteinExistence type="inferred from homology"/>
<sequence>MGVRRGADPEHGAHCQAVLSSTLVNKHTGAYIFGCSSAAHPVLFPIQPFRNPTSIMRSFRNAAIGLIAAAGLAAASDVTDLTADTFKSFVNDNDLVLAEFFAPWCGHCKALAPEYEEAATTLKEKNIRLAKVDCTEHADLCKEYGVEGYPTLKVFRGEESITPYGGQRKAPAIISYMTKQALPAVSDVTTETLEEFKAADKVVLVAFLSKSDAKSNETFTKIAEELRDDFLFGASNDEELAKAEGVSVPGVVLYKQFDEGKNVYKGKFNHDDLTKFTKTSSIPLIGEVGPETYAGYMSAGIPLAYIFAETPEEREQLAKDFKPIAEKHKGKLSVATIDAKAFGQHAENLNLKVGEWPAFAIQNTENNKKYVFQETGKKVTAKAVGKFVDDFVAGKVEPSIKSEPIPEKQEGPVTVIVAHNYDDIVLDEKKDVLVEFYAPWCGHCKALAPKYDELATRFAGSNDKVTIAKVDATANDVPIEIQGFPTIKLFPAGDKSKPVDYTGSRTVDDLAQFITDNGTNKAEIGPAEEVAEDASSAASSATSKMAEQAAAATEGVKNAAEAVKEAVDAAAGGDDHDEL</sequence>
<keyword evidence="8" id="KW-0256">Endoplasmic reticulum</keyword>
<keyword evidence="6" id="KW-0732">Signal</keyword>
<dbReference type="GO" id="GO:0016491">
    <property type="term" value="F:oxidoreductase activity"/>
    <property type="evidence" value="ECO:0007669"/>
    <property type="project" value="UniProtKB-ARBA"/>
</dbReference>
<keyword evidence="9 13" id="KW-1015">Disulfide bond</keyword>
<dbReference type="SUPFAM" id="SSF52833">
    <property type="entry name" value="Thioredoxin-like"/>
    <property type="match status" value="4"/>
</dbReference>
<dbReference type="OrthoDB" id="427280at2759"/>
<evidence type="ECO:0000256" key="9">
    <source>
        <dbReference type="ARBA" id="ARBA00023157"/>
    </source>
</evidence>
<dbReference type="Pfam" id="PF13848">
    <property type="entry name" value="Thioredoxin_6"/>
    <property type="match status" value="1"/>
</dbReference>
<dbReference type="InterPro" id="IPR036249">
    <property type="entry name" value="Thioredoxin-like_sf"/>
</dbReference>
<dbReference type="InterPro" id="IPR005788">
    <property type="entry name" value="PDI_thioredoxin-like_dom"/>
</dbReference>
<dbReference type="CDD" id="cd02982">
    <property type="entry name" value="PDI_b'_family"/>
    <property type="match status" value="1"/>
</dbReference>
<evidence type="ECO:0000256" key="14">
    <source>
        <dbReference type="RuleBase" id="RU004208"/>
    </source>
</evidence>
<evidence type="ECO:0000256" key="13">
    <source>
        <dbReference type="PIRSR" id="PIRSR605792-51"/>
    </source>
</evidence>
<evidence type="ECO:0000256" key="6">
    <source>
        <dbReference type="ARBA" id="ARBA00022729"/>
    </source>
</evidence>
<dbReference type="InterPro" id="IPR013766">
    <property type="entry name" value="Thioredoxin_domain"/>
</dbReference>
<dbReference type="Pfam" id="PF00085">
    <property type="entry name" value="Thioredoxin"/>
    <property type="match status" value="2"/>
</dbReference>
<evidence type="ECO:0000256" key="15">
    <source>
        <dbReference type="RuleBase" id="RU361130"/>
    </source>
</evidence>
<gene>
    <name evidence="18" type="ORF">FH972_022788</name>
</gene>
<dbReference type="EMBL" id="VIBQ01000012">
    <property type="protein sequence ID" value="KAB8343198.1"/>
    <property type="molecule type" value="Genomic_DNA"/>
</dbReference>
<evidence type="ECO:0000256" key="5">
    <source>
        <dbReference type="ARBA" id="ARBA00012723"/>
    </source>
</evidence>
<comment type="similarity">
    <text evidence="4 14">Belongs to the protein disulfide isomerase family.</text>
</comment>
<evidence type="ECO:0000313" key="19">
    <source>
        <dbReference type="Proteomes" id="UP000327013"/>
    </source>
</evidence>
<evidence type="ECO:0000256" key="10">
    <source>
        <dbReference type="ARBA" id="ARBA00023235"/>
    </source>
</evidence>
<dbReference type="PANTHER" id="PTHR18929:SF132">
    <property type="entry name" value="PROTEIN DISULFIDE-ISOMERASE A3"/>
    <property type="match status" value="1"/>
</dbReference>
<dbReference type="FunFam" id="3.40.30.10:FF:000185">
    <property type="entry name" value="Protein disulfide-isomerase"/>
    <property type="match status" value="1"/>
</dbReference>
<organism evidence="18 19">
    <name type="scientific">Carpinus fangiana</name>
    <dbReference type="NCBI Taxonomy" id="176857"/>
    <lineage>
        <taxon>Eukaryota</taxon>
        <taxon>Viridiplantae</taxon>
        <taxon>Streptophyta</taxon>
        <taxon>Embryophyta</taxon>
        <taxon>Tracheophyta</taxon>
        <taxon>Spermatophyta</taxon>
        <taxon>Magnoliopsida</taxon>
        <taxon>eudicotyledons</taxon>
        <taxon>Gunneridae</taxon>
        <taxon>Pentapetalae</taxon>
        <taxon>rosids</taxon>
        <taxon>fabids</taxon>
        <taxon>Fagales</taxon>
        <taxon>Betulaceae</taxon>
        <taxon>Carpinus</taxon>
    </lineage>
</organism>
<dbReference type="FunFam" id="3.40.30.10:FF:000139">
    <property type="entry name" value="Protein disulfide-isomerase"/>
    <property type="match status" value="1"/>
</dbReference>
<comment type="function">
    <text evidence="2">Participates in the folding of proteins containing disulfide bonds, may be involved in glycosylation, prolyl hydroxylation and triglyceride transfer.</text>
</comment>
<feature type="disulfide bond" description="Redox-active" evidence="13">
    <location>
        <begin position="105"/>
        <end position="108"/>
    </location>
</feature>
<keyword evidence="11 13" id="KW-0676">Redox-active center</keyword>
<protein>
    <recommendedName>
        <fullName evidence="12 15">Protein disulfide-isomerase</fullName>
        <ecNumber evidence="5 15">5.3.4.1</ecNumber>
    </recommendedName>
</protein>
<reference evidence="18 19" key="1">
    <citation type="submission" date="2019-06" db="EMBL/GenBank/DDBJ databases">
        <title>A chromosomal-level reference genome of Carpinus fangiana (Coryloideae, Betulaceae).</title>
        <authorList>
            <person name="Yang X."/>
            <person name="Wang Z."/>
            <person name="Zhang L."/>
            <person name="Hao G."/>
            <person name="Liu J."/>
            <person name="Yang Y."/>
        </authorList>
    </citation>
    <scope>NUCLEOTIDE SEQUENCE [LARGE SCALE GENOMIC DNA]</scope>
    <source>
        <strain evidence="18">Cfa_2016G</strain>
        <tissue evidence="18">Leaf</tissue>
    </source>
</reference>
<dbReference type="GO" id="GO:0034976">
    <property type="term" value="P:response to endoplasmic reticulum stress"/>
    <property type="evidence" value="ECO:0007669"/>
    <property type="project" value="TreeGrafter"/>
</dbReference>
<name>A0A5N6KT90_9ROSI</name>
<feature type="domain" description="Thioredoxin" evidence="17">
    <location>
        <begin position="67"/>
        <end position="182"/>
    </location>
</feature>
<evidence type="ECO:0000256" key="1">
    <source>
        <dbReference type="ARBA" id="ARBA00001182"/>
    </source>
</evidence>
<dbReference type="FunFam" id="3.40.30.10:FF:000154">
    <property type="entry name" value="Protein disulfide-isomerase"/>
    <property type="match status" value="1"/>
</dbReference>
<dbReference type="Gene3D" id="3.40.30.10">
    <property type="entry name" value="Glutaredoxin"/>
    <property type="match status" value="4"/>
</dbReference>
<accession>A0A5N6KT90</accession>
<evidence type="ECO:0000256" key="16">
    <source>
        <dbReference type="SAM" id="MobiDB-lite"/>
    </source>
</evidence>
<feature type="region of interest" description="Disordered" evidence="16">
    <location>
        <begin position="531"/>
        <end position="554"/>
    </location>
</feature>
<keyword evidence="19" id="KW-1185">Reference proteome</keyword>
<comment type="catalytic activity">
    <reaction evidence="1 15">
        <text>Catalyzes the rearrangement of -S-S- bonds in proteins.</text>
        <dbReference type="EC" id="5.3.4.1"/>
    </reaction>
</comment>
<comment type="subcellular location">
    <subcellularLocation>
        <location evidence="3">Endoplasmic reticulum lumen</location>
    </subcellularLocation>
</comment>
<dbReference type="PROSITE" id="PS00194">
    <property type="entry name" value="THIOREDOXIN_1"/>
    <property type="match status" value="2"/>
</dbReference>
<dbReference type="InterPro" id="IPR005792">
    <property type="entry name" value="Prot_disulphide_isomerase"/>
</dbReference>
<evidence type="ECO:0000256" key="7">
    <source>
        <dbReference type="ARBA" id="ARBA00022737"/>
    </source>
</evidence>
<evidence type="ECO:0000256" key="11">
    <source>
        <dbReference type="ARBA" id="ARBA00023284"/>
    </source>
</evidence>
<dbReference type="NCBIfam" id="TIGR01130">
    <property type="entry name" value="ER_PDI_fam"/>
    <property type="match status" value="1"/>
</dbReference>
<evidence type="ECO:0000256" key="4">
    <source>
        <dbReference type="ARBA" id="ARBA00006347"/>
    </source>
</evidence>
<dbReference type="EC" id="5.3.4.1" evidence="5 15"/>
<dbReference type="GO" id="GO:0006457">
    <property type="term" value="P:protein folding"/>
    <property type="evidence" value="ECO:0007669"/>
    <property type="project" value="TreeGrafter"/>
</dbReference>
<dbReference type="PANTHER" id="PTHR18929">
    <property type="entry name" value="PROTEIN DISULFIDE ISOMERASE"/>
    <property type="match status" value="1"/>
</dbReference>
<evidence type="ECO:0000256" key="3">
    <source>
        <dbReference type="ARBA" id="ARBA00004319"/>
    </source>
</evidence>
<evidence type="ECO:0000256" key="12">
    <source>
        <dbReference type="ARBA" id="ARBA00039846"/>
    </source>
</evidence>
<feature type="domain" description="Thioredoxin" evidence="17">
    <location>
        <begin position="391"/>
        <end position="519"/>
    </location>
</feature>
<feature type="disulfide bond" description="Redox-active" evidence="13">
    <location>
        <begin position="441"/>
        <end position="444"/>
    </location>
</feature>
<evidence type="ECO:0000256" key="2">
    <source>
        <dbReference type="ARBA" id="ARBA00002692"/>
    </source>
</evidence>